<accession>A0A382EGJ8</accession>
<name>A0A382EGJ8_9ZZZZ</name>
<dbReference type="SUPFAM" id="SSF48452">
    <property type="entry name" value="TPR-like"/>
    <property type="match status" value="1"/>
</dbReference>
<sequence>MNLHRIYIIFFFVLFFLPALSDLKTLSEDLSKEALKESEVNIELALSLSQQSLVANPKNAKAWVIGGKIYLLMDDISAAERFLEKAKILDSSLSETAELDALIEKKKEKEEE</sequence>
<protein>
    <recommendedName>
        <fullName evidence="2">Tetratricopeptide repeat-like domain-containing protein</fullName>
    </recommendedName>
</protein>
<gene>
    <name evidence="1" type="ORF">METZ01_LOCUS202712</name>
</gene>
<evidence type="ECO:0000313" key="1">
    <source>
        <dbReference type="EMBL" id="SVB49858.1"/>
    </source>
</evidence>
<dbReference type="Gene3D" id="1.25.40.10">
    <property type="entry name" value="Tetratricopeptide repeat domain"/>
    <property type="match status" value="1"/>
</dbReference>
<dbReference type="AlphaFoldDB" id="A0A382EGJ8"/>
<proteinExistence type="predicted"/>
<reference evidence="1" key="1">
    <citation type="submission" date="2018-05" db="EMBL/GenBank/DDBJ databases">
        <authorList>
            <person name="Lanie J.A."/>
            <person name="Ng W.-L."/>
            <person name="Kazmierczak K.M."/>
            <person name="Andrzejewski T.M."/>
            <person name="Davidsen T.M."/>
            <person name="Wayne K.J."/>
            <person name="Tettelin H."/>
            <person name="Glass J.I."/>
            <person name="Rusch D."/>
            <person name="Podicherti R."/>
            <person name="Tsui H.-C.T."/>
            <person name="Winkler M.E."/>
        </authorList>
    </citation>
    <scope>NUCLEOTIDE SEQUENCE</scope>
</reference>
<dbReference type="EMBL" id="UINC01044418">
    <property type="protein sequence ID" value="SVB49858.1"/>
    <property type="molecule type" value="Genomic_DNA"/>
</dbReference>
<dbReference type="InterPro" id="IPR011990">
    <property type="entry name" value="TPR-like_helical_dom_sf"/>
</dbReference>
<evidence type="ECO:0008006" key="2">
    <source>
        <dbReference type="Google" id="ProtNLM"/>
    </source>
</evidence>
<organism evidence="1">
    <name type="scientific">marine metagenome</name>
    <dbReference type="NCBI Taxonomy" id="408172"/>
    <lineage>
        <taxon>unclassified sequences</taxon>
        <taxon>metagenomes</taxon>
        <taxon>ecological metagenomes</taxon>
    </lineage>
</organism>